<feature type="region of interest" description="Disordered" evidence="2">
    <location>
        <begin position="270"/>
        <end position="289"/>
    </location>
</feature>
<feature type="compositionally biased region" description="Basic and acidic residues" evidence="2">
    <location>
        <begin position="54"/>
        <end position="75"/>
    </location>
</feature>
<dbReference type="Proteomes" id="UP000271227">
    <property type="component" value="Unassembled WGS sequence"/>
</dbReference>
<keyword evidence="4" id="KW-1185">Reference proteome</keyword>
<protein>
    <submittedName>
        <fullName evidence="3">Uncharacterized protein</fullName>
    </submittedName>
</protein>
<dbReference type="InParanoid" id="A0A3M0C8K6"/>
<comment type="caution">
    <text evidence="3">The sequence shown here is derived from an EMBL/GenBank/DDBJ whole genome shotgun (WGS) entry which is preliminary data.</text>
</comment>
<sequence length="289" mass="32667">MNGTARTLHQTDRKPTKAMRSVRVYPLTGIMLIAGALLMGAPAMAGENMTALQEKSESETADKEKTKDSKKGRPIVVRDKGGASIVLDSRSVPANIVIYELQEQKKALLTIERALEDIRRKEKKAETEREKLALESAREGLEAAREAVQERAEHIVELRTHHAELRADFSDDLRGAIDDVVENEAELDEMRLDLSSELSEARREIAEAIGDVEMDIDLDGEVREIRLRSLRQSERSISEMERQHLRALRQAEAELRRTRQLLEKKLQQLEDREAAAEKSVQGDKSPNSR</sequence>
<reference evidence="3 4" key="1">
    <citation type="submission" date="2018-10" db="EMBL/GenBank/DDBJ databases">
        <title>Genomic Encyclopedia of Archaeal and Bacterial Type Strains, Phase II (KMG-II): from individual species to whole genera.</title>
        <authorList>
            <person name="Goeker M."/>
        </authorList>
    </citation>
    <scope>NUCLEOTIDE SEQUENCE [LARGE SCALE GENOMIC DNA]</scope>
    <source>
        <strain evidence="3 4">DSM 25217</strain>
    </source>
</reference>
<keyword evidence="1" id="KW-0175">Coiled coil</keyword>
<evidence type="ECO:0000256" key="1">
    <source>
        <dbReference type="SAM" id="Coils"/>
    </source>
</evidence>
<evidence type="ECO:0000256" key="2">
    <source>
        <dbReference type="SAM" id="MobiDB-lite"/>
    </source>
</evidence>
<feature type="coiled-coil region" evidence="1">
    <location>
        <begin position="101"/>
        <end position="151"/>
    </location>
</feature>
<name>A0A3M0C8K6_9PROT</name>
<evidence type="ECO:0000313" key="4">
    <source>
        <dbReference type="Proteomes" id="UP000271227"/>
    </source>
</evidence>
<feature type="region of interest" description="Disordered" evidence="2">
    <location>
        <begin position="50"/>
        <end position="75"/>
    </location>
</feature>
<dbReference type="AlphaFoldDB" id="A0A3M0C8K6"/>
<accession>A0A3M0C8K6</accession>
<gene>
    <name evidence="3" type="ORF">BXY39_2605</name>
</gene>
<organism evidence="3 4">
    <name type="scientific">Eilatimonas milleporae</name>
    <dbReference type="NCBI Taxonomy" id="911205"/>
    <lineage>
        <taxon>Bacteria</taxon>
        <taxon>Pseudomonadati</taxon>
        <taxon>Pseudomonadota</taxon>
        <taxon>Alphaproteobacteria</taxon>
        <taxon>Kordiimonadales</taxon>
        <taxon>Kordiimonadaceae</taxon>
        <taxon>Eilatimonas</taxon>
    </lineage>
</organism>
<evidence type="ECO:0000313" key="3">
    <source>
        <dbReference type="EMBL" id="RMB05027.1"/>
    </source>
</evidence>
<proteinExistence type="predicted"/>
<dbReference type="EMBL" id="REFR01000012">
    <property type="protein sequence ID" value="RMB05027.1"/>
    <property type="molecule type" value="Genomic_DNA"/>
</dbReference>